<evidence type="ECO:0000259" key="2">
    <source>
        <dbReference type="Pfam" id="PF02796"/>
    </source>
</evidence>
<dbReference type="Pfam" id="PF02796">
    <property type="entry name" value="HTH_7"/>
    <property type="match status" value="1"/>
</dbReference>
<name>A0A554S7W2_9ACTN</name>
<dbReference type="GO" id="GO:0000150">
    <property type="term" value="F:DNA strand exchange activity"/>
    <property type="evidence" value="ECO:0007669"/>
    <property type="project" value="InterPro"/>
</dbReference>
<organism evidence="3 4">
    <name type="scientific">Aeromicrobium piscarium</name>
    <dbReference type="NCBI Taxonomy" id="2590901"/>
    <lineage>
        <taxon>Bacteria</taxon>
        <taxon>Bacillati</taxon>
        <taxon>Actinomycetota</taxon>
        <taxon>Actinomycetes</taxon>
        <taxon>Propionibacteriales</taxon>
        <taxon>Nocardioidaceae</taxon>
        <taxon>Aeromicrobium</taxon>
    </lineage>
</organism>
<feature type="region of interest" description="Disordered" evidence="1">
    <location>
        <begin position="31"/>
        <end position="54"/>
    </location>
</feature>
<dbReference type="EMBL" id="VLNT01000009">
    <property type="protein sequence ID" value="TSD62438.1"/>
    <property type="molecule type" value="Genomic_DNA"/>
</dbReference>
<comment type="caution">
    <text evidence="3">The sequence shown here is derived from an EMBL/GenBank/DDBJ whole genome shotgun (WGS) entry which is preliminary data.</text>
</comment>
<evidence type="ECO:0000256" key="1">
    <source>
        <dbReference type="SAM" id="MobiDB-lite"/>
    </source>
</evidence>
<reference evidence="3 4" key="1">
    <citation type="submission" date="2019-07" db="EMBL/GenBank/DDBJ databases">
        <authorList>
            <person name="Zhao L.H."/>
        </authorList>
    </citation>
    <scope>NUCLEOTIDE SEQUENCE [LARGE SCALE GENOMIC DNA]</scope>
    <source>
        <strain evidence="3 4">Co35</strain>
    </source>
</reference>
<dbReference type="Proteomes" id="UP000316988">
    <property type="component" value="Unassembled WGS sequence"/>
</dbReference>
<feature type="compositionally biased region" description="Low complexity" evidence="1">
    <location>
        <begin position="31"/>
        <end position="41"/>
    </location>
</feature>
<dbReference type="InterPro" id="IPR006120">
    <property type="entry name" value="Resolvase_HTH_dom"/>
</dbReference>
<dbReference type="AlphaFoldDB" id="A0A554S7W2"/>
<sequence length="104" mass="11671">MVDRGGLESHEWKRVERLEAVWELAKRGLGASGSAADSGLGEVITEPKRRSRTPLTAKQIDAIHTARDDGESVMSIARRFEVSRMTVWEKTRTRQKPRPAEKTG</sequence>
<feature type="domain" description="Resolvase HTH" evidence="2">
    <location>
        <begin position="58"/>
        <end position="88"/>
    </location>
</feature>
<dbReference type="GO" id="GO:0003677">
    <property type="term" value="F:DNA binding"/>
    <property type="evidence" value="ECO:0007669"/>
    <property type="project" value="InterPro"/>
</dbReference>
<proteinExistence type="predicted"/>
<dbReference type="OrthoDB" id="3217513at2"/>
<evidence type="ECO:0000313" key="4">
    <source>
        <dbReference type="Proteomes" id="UP000316988"/>
    </source>
</evidence>
<evidence type="ECO:0000313" key="3">
    <source>
        <dbReference type="EMBL" id="TSD62438.1"/>
    </source>
</evidence>
<keyword evidence="4" id="KW-1185">Reference proteome</keyword>
<protein>
    <recommendedName>
        <fullName evidence="2">Resolvase HTH domain-containing protein</fullName>
    </recommendedName>
</protein>
<accession>A0A554S7W2</accession>
<gene>
    <name evidence="3" type="ORF">FNM00_11725</name>
</gene>